<evidence type="ECO:0000259" key="2">
    <source>
        <dbReference type="Pfam" id="PF13280"/>
    </source>
</evidence>
<dbReference type="AlphaFoldDB" id="A0A8J3PM08"/>
<dbReference type="Pfam" id="PF13280">
    <property type="entry name" value="WYL"/>
    <property type="match status" value="1"/>
</dbReference>
<evidence type="ECO:0000256" key="1">
    <source>
        <dbReference type="SAM" id="MobiDB-lite"/>
    </source>
</evidence>
<dbReference type="PROSITE" id="PS52050">
    <property type="entry name" value="WYL"/>
    <property type="match status" value="1"/>
</dbReference>
<feature type="domain" description="Helicase XPB/Ssl2 N-terminal" evidence="3">
    <location>
        <begin position="499"/>
        <end position="618"/>
    </location>
</feature>
<gene>
    <name evidence="4" type="ORF">Pfl04_28210</name>
</gene>
<dbReference type="Pfam" id="PF13625">
    <property type="entry name" value="Helicase_C_3"/>
    <property type="match status" value="1"/>
</dbReference>
<sequence>MAATLADHLRSLPDQELAALIALRSDLVMPVPGDISALAVRAQSRLSVARALDGLDRFTLEVLDAVRVSRAPDTATTSVEAVLLLTGEGGVDQSRVREALGRLRALSVIYGSDASLHVAAGVDEMCSPYPSGLGRPAADLDADAAALVADAAGLRRTVLAAPPAARAVLDRLAAGPPIGTVSRSALTDPAADSPVGWLVAHHLLVPTADDAVELPREVSLLLRRDVGPLGAMQPEPPTVEAPVREISAVDRAGAGQAMEVVRQTEALAEALAAEPAPILRSGGVGVRELRRLARAVGLTEPIAALLLEVAHAAGLLGESGGETGDVVVLPAAGYDTWRITSLGQRWARLARAWLLMSRLPSLVGQRDDRDRLLPALSADIERVGAPGQRRAILGVLADLPPGTAPTAEDVRTVLVWQAPRRMGRGATSAGYDAAVTEAATLGLTGLGALTSYARSLVAEVAAAEQIDPDSDPLGLTPEPPASAAVEALDALLPAPVDHVLVQADLTVVVPGPPEPALAGELALVADAESASVYRVTADSVRRALDSGYVAADLHALFARRSRTPVPQALAYLIDDVSRRHGGLRVGSAGAYLRGDDEALLAEVLADRRLSMLSLRRLAPTVLITPYAPGRLLAALREAGYSPVPEDATGTAVLTQPRSPRASARPVGPPRRVEDPMTAPRLTTARLAGIVEQLRRGDAATRAARRAPVTVRANGGTAGLSGAQAHTQAMAVLQQALRDKARVWVGYVDAHGATNSRLVRPVSMGAGYLRAEDERTEMLHTFALHRITAAVPEETST</sequence>
<dbReference type="RefSeq" id="WP_168078974.1">
    <property type="nucleotide sequence ID" value="NZ_BAAAQJ010000009.1"/>
</dbReference>
<evidence type="ECO:0000313" key="5">
    <source>
        <dbReference type="Proteomes" id="UP000653674"/>
    </source>
</evidence>
<evidence type="ECO:0000313" key="4">
    <source>
        <dbReference type="EMBL" id="GIG74417.1"/>
    </source>
</evidence>
<proteinExistence type="predicted"/>
<organism evidence="4 5">
    <name type="scientific">Planosporangium flavigriseum</name>
    <dbReference type="NCBI Taxonomy" id="373681"/>
    <lineage>
        <taxon>Bacteria</taxon>
        <taxon>Bacillati</taxon>
        <taxon>Actinomycetota</taxon>
        <taxon>Actinomycetes</taxon>
        <taxon>Micromonosporales</taxon>
        <taxon>Micromonosporaceae</taxon>
        <taxon>Planosporangium</taxon>
    </lineage>
</organism>
<reference evidence="4" key="1">
    <citation type="submission" date="2021-01" db="EMBL/GenBank/DDBJ databases">
        <title>Whole genome shotgun sequence of Planosporangium flavigriseum NBRC 105377.</title>
        <authorList>
            <person name="Komaki H."/>
            <person name="Tamura T."/>
        </authorList>
    </citation>
    <scope>NUCLEOTIDE SEQUENCE</scope>
    <source>
        <strain evidence="4">NBRC 105377</strain>
    </source>
</reference>
<protein>
    <recommendedName>
        <fullName evidence="6">Helicase XPB/Ssl2 N-terminal domain-containing protein</fullName>
    </recommendedName>
</protein>
<evidence type="ECO:0000259" key="3">
    <source>
        <dbReference type="Pfam" id="PF13625"/>
    </source>
</evidence>
<comment type="caution">
    <text evidence="4">The sequence shown here is derived from an EMBL/GenBank/DDBJ whole genome shotgun (WGS) entry which is preliminary data.</text>
</comment>
<dbReference type="InterPro" id="IPR032830">
    <property type="entry name" value="XPB/Ssl2_N"/>
</dbReference>
<accession>A0A8J3PM08</accession>
<evidence type="ECO:0008006" key="6">
    <source>
        <dbReference type="Google" id="ProtNLM"/>
    </source>
</evidence>
<dbReference type="InterPro" id="IPR026881">
    <property type="entry name" value="WYL_dom"/>
</dbReference>
<feature type="region of interest" description="Disordered" evidence="1">
    <location>
        <begin position="646"/>
        <end position="675"/>
    </location>
</feature>
<keyword evidence="5" id="KW-1185">Reference proteome</keyword>
<feature type="domain" description="WYL" evidence="2">
    <location>
        <begin position="728"/>
        <end position="789"/>
    </location>
</feature>
<name>A0A8J3PM08_9ACTN</name>
<dbReference type="Proteomes" id="UP000653674">
    <property type="component" value="Unassembled WGS sequence"/>
</dbReference>
<dbReference type="EMBL" id="BONU01000017">
    <property type="protein sequence ID" value="GIG74417.1"/>
    <property type="molecule type" value="Genomic_DNA"/>
</dbReference>